<dbReference type="InterPro" id="IPR001509">
    <property type="entry name" value="Epimerase_deHydtase"/>
</dbReference>
<dbReference type="RefSeq" id="WP_188913987.1">
    <property type="nucleotide sequence ID" value="NZ_BMMF01000008.1"/>
</dbReference>
<gene>
    <name evidence="4" type="ORF">GCM10011322_29540</name>
</gene>
<dbReference type="InterPro" id="IPR036291">
    <property type="entry name" value="NAD(P)-bd_dom_sf"/>
</dbReference>
<comment type="similarity">
    <text evidence="2">Belongs to the NAD(P)-dependent epimerase/dehydratase family.</text>
</comment>
<organism evidence="4 5">
    <name type="scientific">Salinarimonas ramus</name>
    <dbReference type="NCBI Taxonomy" id="690164"/>
    <lineage>
        <taxon>Bacteria</taxon>
        <taxon>Pseudomonadati</taxon>
        <taxon>Pseudomonadota</taxon>
        <taxon>Alphaproteobacteria</taxon>
        <taxon>Hyphomicrobiales</taxon>
        <taxon>Salinarimonadaceae</taxon>
        <taxon>Salinarimonas</taxon>
    </lineage>
</organism>
<protein>
    <submittedName>
        <fullName evidence="4">Epimerase</fullName>
    </submittedName>
</protein>
<dbReference type="SUPFAM" id="SSF51735">
    <property type="entry name" value="NAD(P)-binding Rossmann-fold domains"/>
    <property type="match status" value="1"/>
</dbReference>
<dbReference type="Gene3D" id="3.40.50.720">
    <property type="entry name" value="NAD(P)-binding Rossmann-like Domain"/>
    <property type="match status" value="1"/>
</dbReference>
<dbReference type="Proteomes" id="UP000600449">
    <property type="component" value="Unassembled WGS sequence"/>
</dbReference>
<dbReference type="AlphaFoldDB" id="A0A917QAJ5"/>
<evidence type="ECO:0000256" key="2">
    <source>
        <dbReference type="ARBA" id="ARBA00007637"/>
    </source>
</evidence>
<dbReference type="EMBL" id="BMMF01000008">
    <property type="protein sequence ID" value="GGK40490.1"/>
    <property type="molecule type" value="Genomic_DNA"/>
</dbReference>
<keyword evidence="5" id="KW-1185">Reference proteome</keyword>
<sequence>MLDTHRAEPASSGSEGAILLTGAAGFTGQAWLAGSAHAGRRIVAVDREPIEAPAPNVVPIRADIRDRRWLDAVPDGVSIVVHGAAALPSHDPREIVETDVDATRTLLAWAAEKGVSQVVHLSSTAVYGPAHAPLVTEDRDPVPYDAYNTAKIRAEALLPEVLDGTGTAWTILRPKAIVGPGRLGLFGHLFDFAAGGHGFPIIGDGRATYQFLHVDDLVTAIDLAIARPQAAHGATLNVASRAEHDIATLFQSVLDRAGHGKTLLKVPKWLAKPVLLGAYRLGLSPVYHRLIANLCEGSTVSLERAHAVLGYVPAHTGMSALADGFDWYRAARSEGAFAYGKGHRTLWRNPLATLVKAVI</sequence>
<evidence type="ECO:0000313" key="5">
    <source>
        <dbReference type="Proteomes" id="UP000600449"/>
    </source>
</evidence>
<dbReference type="PANTHER" id="PTHR43000">
    <property type="entry name" value="DTDP-D-GLUCOSE 4,6-DEHYDRATASE-RELATED"/>
    <property type="match status" value="1"/>
</dbReference>
<proteinExistence type="inferred from homology"/>
<evidence type="ECO:0000259" key="3">
    <source>
        <dbReference type="Pfam" id="PF01370"/>
    </source>
</evidence>
<comment type="pathway">
    <text evidence="1">Bacterial outer membrane biogenesis; LPS O-antigen biosynthesis.</text>
</comment>
<accession>A0A917QAJ5</accession>
<name>A0A917QAJ5_9HYPH</name>
<evidence type="ECO:0000313" key="4">
    <source>
        <dbReference type="EMBL" id="GGK40490.1"/>
    </source>
</evidence>
<comment type="caution">
    <text evidence="4">The sequence shown here is derived from an EMBL/GenBank/DDBJ whole genome shotgun (WGS) entry which is preliminary data.</text>
</comment>
<dbReference type="Pfam" id="PF01370">
    <property type="entry name" value="Epimerase"/>
    <property type="match status" value="1"/>
</dbReference>
<feature type="domain" description="NAD-dependent epimerase/dehydratase" evidence="3">
    <location>
        <begin position="18"/>
        <end position="239"/>
    </location>
</feature>
<evidence type="ECO:0000256" key="1">
    <source>
        <dbReference type="ARBA" id="ARBA00005125"/>
    </source>
</evidence>
<reference evidence="4 5" key="1">
    <citation type="journal article" date="2014" name="Int. J. Syst. Evol. Microbiol.">
        <title>Complete genome sequence of Corynebacterium casei LMG S-19264T (=DSM 44701T), isolated from a smear-ripened cheese.</title>
        <authorList>
            <consortium name="US DOE Joint Genome Institute (JGI-PGF)"/>
            <person name="Walter F."/>
            <person name="Albersmeier A."/>
            <person name="Kalinowski J."/>
            <person name="Ruckert C."/>
        </authorList>
    </citation>
    <scope>NUCLEOTIDE SEQUENCE [LARGE SCALE GENOMIC DNA]</scope>
    <source>
        <strain evidence="4 5">CGMCC 1.9161</strain>
    </source>
</reference>